<dbReference type="Proteomes" id="UP000095283">
    <property type="component" value="Unplaced"/>
</dbReference>
<dbReference type="WBParaSite" id="Hba_17568">
    <property type="protein sequence ID" value="Hba_17568"/>
    <property type="gene ID" value="Hba_17568"/>
</dbReference>
<evidence type="ECO:0000313" key="1">
    <source>
        <dbReference type="Proteomes" id="UP000095283"/>
    </source>
</evidence>
<keyword evidence="1" id="KW-1185">Reference proteome</keyword>
<accession>A0A1I7XIN7</accession>
<evidence type="ECO:0000313" key="2">
    <source>
        <dbReference type="WBParaSite" id="Hba_17568"/>
    </source>
</evidence>
<proteinExistence type="predicted"/>
<name>A0A1I7XIN7_HETBA</name>
<protein>
    <submittedName>
        <fullName evidence="2">Acyl-CoA dehydrogenase</fullName>
    </submittedName>
</protein>
<dbReference type="AlphaFoldDB" id="A0A1I7XIN7"/>
<reference evidence="2" key="1">
    <citation type="submission" date="2016-11" db="UniProtKB">
        <authorList>
            <consortium name="WormBaseParasite"/>
        </authorList>
    </citation>
    <scope>IDENTIFICATION</scope>
</reference>
<organism evidence="1 2">
    <name type="scientific">Heterorhabditis bacteriophora</name>
    <name type="common">Entomopathogenic nematode worm</name>
    <dbReference type="NCBI Taxonomy" id="37862"/>
    <lineage>
        <taxon>Eukaryota</taxon>
        <taxon>Metazoa</taxon>
        <taxon>Ecdysozoa</taxon>
        <taxon>Nematoda</taxon>
        <taxon>Chromadorea</taxon>
        <taxon>Rhabditida</taxon>
        <taxon>Rhabditina</taxon>
        <taxon>Rhabditomorpha</taxon>
        <taxon>Strongyloidea</taxon>
        <taxon>Heterorhabditidae</taxon>
        <taxon>Heterorhabditis</taxon>
    </lineage>
</organism>
<sequence length="74" mass="8477">MRKAACNRSRLSNVMDTDIYMQTVGQAMTSPHALREFSPQEKKDDNYGMEQFELYDIGPPRAAGMVEEGWTFQV</sequence>